<accession>A0A0F9BAW1</accession>
<comment type="caution">
    <text evidence="1">The sequence shown here is derived from an EMBL/GenBank/DDBJ whole genome shotgun (WGS) entry which is preliminary data.</text>
</comment>
<organism evidence="1">
    <name type="scientific">marine sediment metagenome</name>
    <dbReference type="NCBI Taxonomy" id="412755"/>
    <lineage>
        <taxon>unclassified sequences</taxon>
        <taxon>metagenomes</taxon>
        <taxon>ecological metagenomes</taxon>
    </lineage>
</organism>
<protein>
    <submittedName>
        <fullName evidence="1">Uncharacterized protein</fullName>
    </submittedName>
</protein>
<dbReference type="AlphaFoldDB" id="A0A0F9BAW1"/>
<proteinExistence type="predicted"/>
<reference evidence="1" key="1">
    <citation type="journal article" date="2015" name="Nature">
        <title>Complex archaea that bridge the gap between prokaryotes and eukaryotes.</title>
        <authorList>
            <person name="Spang A."/>
            <person name="Saw J.H."/>
            <person name="Jorgensen S.L."/>
            <person name="Zaremba-Niedzwiedzka K."/>
            <person name="Martijn J."/>
            <person name="Lind A.E."/>
            <person name="van Eijk R."/>
            <person name="Schleper C."/>
            <person name="Guy L."/>
            <person name="Ettema T.J."/>
        </authorList>
    </citation>
    <scope>NUCLEOTIDE SEQUENCE</scope>
</reference>
<name>A0A0F9BAW1_9ZZZZ</name>
<sequence>MKQCPYCKKDLNVSPAELLLKYLRTHQQQCEQRAATYKESDNERIKHRSLAIAKSAQKWQAWADFVERSIKKEQ</sequence>
<dbReference type="EMBL" id="LAZR01038616">
    <property type="protein sequence ID" value="KKL19084.1"/>
    <property type="molecule type" value="Genomic_DNA"/>
</dbReference>
<gene>
    <name evidence="1" type="ORF">LCGC14_2469010</name>
</gene>
<evidence type="ECO:0000313" key="1">
    <source>
        <dbReference type="EMBL" id="KKL19084.1"/>
    </source>
</evidence>